<proteinExistence type="predicted"/>
<name>A0A327RWQ0_9SPHI</name>
<sequence>MKNFSVLHGENAINLSPAYDLINGSLINPSDREEMALLLNGRKKNIKSRDFEQLANVLGISSVVFQRILKKYTSKTKMVFELINYSFLSEEYKEGYKRIWLERTEKLKA</sequence>
<feature type="domain" description="HipA-like C-terminal" evidence="3">
    <location>
        <begin position="1"/>
        <end position="76"/>
    </location>
</feature>
<evidence type="ECO:0000259" key="3">
    <source>
        <dbReference type="Pfam" id="PF07804"/>
    </source>
</evidence>
<accession>A0A327RWQ0</accession>
<evidence type="ECO:0000256" key="2">
    <source>
        <dbReference type="ARBA" id="ARBA00022777"/>
    </source>
</evidence>
<dbReference type="RefSeq" id="WP_245952891.1">
    <property type="nucleotide sequence ID" value="NZ_QLLR01000047.1"/>
</dbReference>
<evidence type="ECO:0000256" key="1">
    <source>
        <dbReference type="ARBA" id="ARBA00022679"/>
    </source>
</evidence>
<gene>
    <name evidence="4" type="ORF">LY11_05119</name>
</gene>
<dbReference type="AlphaFoldDB" id="A0A327RWQ0"/>
<evidence type="ECO:0000313" key="5">
    <source>
        <dbReference type="Proteomes" id="UP000249754"/>
    </source>
</evidence>
<dbReference type="InterPro" id="IPR012893">
    <property type="entry name" value="HipA-like_C"/>
</dbReference>
<reference evidence="4 5" key="1">
    <citation type="submission" date="2018-06" db="EMBL/GenBank/DDBJ databases">
        <title>Genomic Encyclopedia of Archaeal and Bacterial Type Strains, Phase II (KMG-II): from individual species to whole genera.</title>
        <authorList>
            <person name="Goeker M."/>
        </authorList>
    </citation>
    <scope>NUCLEOTIDE SEQUENCE [LARGE SCALE GENOMIC DNA]</scope>
    <source>
        <strain evidence="4 5">DSM 14825</strain>
    </source>
</reference>
<dbReference type="Proteomes" id="UP000249754">
    <property type="component" value="Unassembled WGS sequence"/>
</dbReference>
<keyword evidence="1" id="KW-0808">Transferase</keyword>
<dbReference type="EMBL" id="QLLR01000047">
    <property type="protein sequence ID" value="RAJ20861.1"/>
    <property type="molecule type" value="Genomic_DNA"/>
</dbReference>
<dbReference type="GO" id="GO:0016301">
    <property type="term" value="F:kinase activity"/>
    <property type="evidence" value="ECO:0007669"/>
    <property type="project" value="UniProtKB-KW"/>
</dbReference>
<organism evidence="4 5">
    <name type="scientific">Pedobacter cryoconitis</name>
    <dbReference type="NCBI Taxonomy" id="188932"/>
    <lineage>
        <taxon>Bacteria</taxon>
        <taxon>Pseudomonadati</taxon>
        <taxon>Bacteroidota</taxon>
        <taxon>Sphingobacteriia</taxon>
        <taxon>Sphingobacteriales</taxon>
        <taxon>Sphingobacteriaceae</taxon>
        <taxon>Pedobacter</taxon>
    </lineage>
</organism>
<keyword evidence="2 4" id="KW-0418">Kinase</keyword>
<comment type="caution">
    <text evidence="4">The sequence shown here is derived from an EMBL/GenBank/DDBJ whole genome shotgun (WGS) entry which is preliminary data.</text>
</comment>
<protein>
    <submittedName>
        <fullName evidence="4">Serine/threonine-protein kinase HipA</fullName>
    </submittedName>
</protein>
<evidence type="ECO:0000313" key="4">
    <source>
        <dbReference type="EMBL" id="RAJ20861.1"/>
    </source>
</evidence>
<dbReference type="Pfam" id="PF07804">
    <property type="entry name" value="HipA_C"/>
    <property type="match status" value="1"/>
</dbReference>